<evidence type="ECO:0000313" key="2">
    <source>
        <dbReference type="Proteomes" id="UP001239111"/>
    </source>
</evidence>
<reference evidence="1" key="1">
    <citation type="submission" date="2023-04" db="EMBL/GenBank/DDBJ databases">
        <title>A chromosome-level genome assembly of the parasitoid wasp Eretmocerus hayati.</title>
        <authorList>
            <person name="Zhong Y."/>
            <person name="Liu S."/>
            <person name="Liu Y."/>
        </authorList>
    </citation>
    <scope>NUCLEOTIDE SEQUENCE</scope>
    <source>
        <strain evidence="1">ZJU_SS_LIU_2023</strain>
    </source>
</reference>
<sequence length="116" mass="13460">MERNNQENEAAPPRFGCLWHALRNRDQARRIPKLQLQRPVESIESTPGQSRVLDGPKRYKKRNIMDELMKKSTSKYLERKRPPPKEMPQTCKKPQLISSDSDSDESMPTAKPSTEL</sequence>
<gene>
    <name evidence="1" type="ORF">QAD02_007746</name>
</gene>
<proteinExistence type="predicted"/>
<comment type="caution">
    <text evidence="1">The sequence shown here is derived from an EMBL/GenBank/DDBJ whole genome shotgun (WGS) entry which is preliminary data.</text>
</comment>
<accession>A0ACC2N4F4</accession>
<keyword evidence="2" id="KW-1185">Reference proteome</keyword>
<dbReference type="Proteomes" id="UP001239111">
    <property type="component" value="Chromosome 4"/>
</dbReference>
<evidence type="ECO:0000313" key="1">
    <source>
        <dbReference type="EMBL" id="KAJ8666084.1"/>
    </source>
</evidence>
<dbReference type="EMBL" id="CM056744">
    <property type="protein sequence ID" value="KAJ8666084.1"/>
    <property type="molecule type" value="Genomic_DNA"/>
</dbReference>
<organism evidence="1 2">
    <name type="scientific">Eretmocerus hayati</name>
    <dbReference type="NCBI Taxonomy" id="131215"/>
    <lineage>
        <taxon>Eukaryota</taxon>
        <taxon>Metazoa</taxon>
        <taxon>Ecdysozoa</taxon>
        <taxon>Arthropoda</taxon>
        <taxon>Hexapoda</taxon>
        <taxon>Insecta</taxon>
        <taxon>Pterygota</taxon>
        <taxon>Neoptera</taxon>
        <taxon>Endopterygota</taxon>
        <taxon>Hymenoptera</taxon>
        <taxon>Apocrita</taxon>
        <taxon>Proctotrupomorpha</taxon>
        <taxon>Chalcidoidea</taxon>
        <taxon>Aphelinidae</taxon>
        <taxon>Aphelininae</taxon>
        <taxon>Eretmocerus</taxon>
    </lineage>
</organism>
<protein>
    <submittedName>
        <fullName evidence="1">Uncharacterized protein</fullName>
    </submittedName>
</protein>
<name>A0ACC2N4F4_9HYME</name>